<evidence type="ECO:0000259" key="2">
    <source>
        <dbReference type="Pfam" id="PF20151"/>
    </source>
</evidence>
<feature type="transmembrane region" description="Helical" evidence="1">
    <location>
        <begin position="15"/>
        <end position="32"/>
    </location>
</feature>
<dbReference type="EMBL" id="JH711582">
    <property type="protein sequence ID" value="EIW78700.1"/>
    <property type="molecule type" value="Genomic_DNA"/>
</dbReference>
<dbReference type="RefSeq" id="XP_007771682.1">
    <property type="nucleotide sequence ID" value="XM_007773492.1"/>
</dbReference>
<feature type="domain" description="DUF6533" evidence="2">
    <location>
        <begin position="21"/>
        <end position="59"/>
    </location>
</feature>
<evidence type="ECO:0000313" key="3">
    <source>
        <dbReference type="EMBL" id="EIW78700.1"/>
    </source>
</evidence>
<dbReference type="Proteomes" id="UP000053558">
    <property type="component" value="Unassembled WGS sequence"/>
</dbReference>
<protein>
    <recommendedName>
        <fullName evidence="2">DUF6533 domain-containing protein</fullName>
    </recommendedName>
</protein>
<dbReference type="Pfam" id="PF20151">
    <property type="entry name" value="DUF6533"/>
    <property type="match status" value="1"/>
</dbReference>
<accession>A0A5M3MIF4</accession>
<dbReference type="KEGG" id="cput:CONPUDRAFT_156663"/>
<proteinExistence type="predicted"/>
<organism evidence="3 4">
    <name type="scientific">Coniophora puteana (strain RWD-64-598)</name>
    <name type="common">Brown rot fungus</name>
    <dbReference type="NCBI Taxonomy" id="741705"/>
    <lineage>
        <taxon>Eukaryota</taxon>
        <taxon>Fungi</taxon>
        <taxon>Dikarya</taxon>
        <taxon>Basidiomycota</taxon>
        <taxon>Agaricomycotina</taxon>
        <taxon>Agaricomycetes</taxon>
        <taxon>Agaricomycetidae</taxon>
        <taxon>Boletales</taxon>
        <taxon>Coniophorineae</taxon>
        <taxon>Coniophoraceae</taxon>
        <taxon>Coniophora</taxon>
    </lineage>
</organism>
<keyword evidence="1" id="KW-0812">Transmembrane</keyword>
<feature type="transmembrane region" description="Helical" evidence="1">
    <location>
        <begin position="90"/>
        <end position="111"/>
    </location>
</feature>
<dbReference type="OMA" id="ITSHVND"/>
<name>A0A5M3MIF4_CONPW</name>
<keyword evidence="1" id="KW-0472">Membrane</keyword>
<gene>
    <name evidence="3" type="ORF">CONPUDRAFT_156663</name>
</gene>
<evidence type="ECO:0000313" key="4">
    <source>
        <dbReference type="Proteomes" id="UP000053558"/>
    </source>
</evidence>
<dbReference type="OrthoDB" id="2668325at2759"/>
<dbReference type="InterPro" id="IPR045340">
    <property type="entry name" value="DUF6533"/>
</dbReference>
<dbReference type="AlphaFoldDB" id="A0A5M3MIF4"/>
<keyword evidence="4" id="KW-1185">Reference proteome</keyword>
<sequence>MGTLVSDASGKQYDAYANTGIAVLAFDYCITLDKEVKLVWGRKWDFGRTIFTLARYLPFPGIAMTVYAALQSVALNPCGHLDNGKFVSNTGLVSNLLHIAAIVAAEALLLIRTWVFWDKNKRLMVILCVLAVVFIVAAVLITSHVNDILSLRGTPNPWPEACDFRAGKGSAIQYAFLVVYELTVSLGNIVVTVAAANYHNEYLDSLQVTMHSVVAARLFFHLKESSSLEQSLSLPQSLEHLHDASAGGACGMVPEDMVEG</sequence>
<evidence type="ECO:0000256" key="1">
    <source>
        <dbReference type="SAM" id="Phobius"/>
    </source>
</evidence>
<keyword evidence="1" id="KW-1133">Transmembrane helix</keyword>
<dbReference type="GeneID" id="19203607"/>
<feature type="transmembrane region" description="Helical" evidence="1">
    <location>
        <begin position="53"/>
        <end position="70"/>
    </location>
</feature>
<feature type="transmembrane region" description="Helical" evidence="1">
    <location>
        <begin position="123"/>
        <end position="142"/>
    </location>
</feature>
<comment type="caution">
    <text evidence="3">The sequence shown here is derived from an EMBL/GenBank/DDBJ whole genome shotgun (WGS) entry which is preliminary data.</text>
</comment>
<reference evidence="4" key="1">
    <citation type="journal article" date="2012" name="Science">
        <title>The Paleozoic origin of enzymatic lignin decomposition reconstructed from 31 fungal genomes.</title>
        <authorList>
            <person name="Floudas D."/>
            <person name="Binder M."/>
            <person name="Riley R."/>
            <person name="Barry K."/>
            <person name="Blanchette R.A."/>
            <person name="Henrissat B."/>
            <person name="Martinez A.T."/>
            <person name="Otillar R."/>
            <person name="Spatafora J.W."/>
            <person name="Yadav J.S."/>
            <person name="Aerts A."/>
            <person name="Benoit I."/>
            <person name="Boyd A."/>
            <person name="Carlson A."/>
            <person name="Copeland A."/>
            <person name="Coutinho P.M."/>
            <person name="de Vries R.P."/>
            <person name="Ferreira P."/>
            <person name="Findley K."/>
            <person name="Foster B."/>
            <person name="Gaskell J."/>
            <person name="Glotzer D."/>
            <person name="Gorecki P."/>
            <person name="Heitman J."/>
            <person name="Hesse C."/>
            <person name="Hori C."/>
            <person name="Igarashi K."/>
            <person name="Jurgens J.A."/>
            <person name="Kallen N."/>
            <person name="Kersten P."/>
            <person name="Kohler A."/>
            <person name="Kuees U."/>
            <person name="Kumar T.K.A."/>
            <person name="Kuo A."/>
            <person name="LaButti K."/>
            <person name="Larrondo L.F."/>
            <person name="Lindquist E."/>
            <person name="Ling A."/>
            <person name="Lombard V."/>
            <person name="Lucas S."/>
            <person name="Lundell T."/>
            <person name="Martin R."/>
            <person name="McLaughlin D.J."/>
            <person name="Morgenstern I."/>
            <person name="Morin E."/>
            <person name="Murat C."/>
            <person name="Nagy L.G."/>
            <person name="Nolan M."/>
            <person name="Ohm R.A."/>
            <person name="Patyshakuliyeva A."/>
            <person name="Rokas A."/>
            <person name="Ruiz-Duenas F.J."/>
            <person name="Sabat G."/>
            <person name="Salamov A."/>
            <person name="Samejima M."/>
            <person name="Schmutz J."/>
            <person name="Slot J.C."/>
            <person name="St John F."/>
            <person name="Stenlid J."/>
            <person name="Sun H."/>
            <person name="Sun S."/>
            <person name="Syed K."/>
            <person name="Tsang A."/>
            <person name="Wiebenga A."/>
            <person name="Young D."/>
            <person name="Pisabarro A."/>
            <person name="Eastwood D.C."/>
            <person name="Martin F."/>
            <person name="Cullen D."/>
            <person name="Grigoriev I.V."/>
            <person name="Hibbett D.S."/>
        </authorList>
    </citation>
    <scope>NUCLEOTIDE SEQUENCE [LARGE SCALE GENOMIC DNA]</scope>
    <source>
        <strain evidence="4">RWD-64-598 SS2</strain>
    </source>
</reference>